<dbReference type="Proteomes" id="UP000256431">
    <property type="component" value="Unassembled WGS sequence"/>
</dbReference>
<feature type="compositionally biased region" description="Basic and acidic residues" evidence="1">
    <location>
        <begin position="8"/>
        <end position="19"/>
    </location>
</feature>
<comment type="caution">
    <text evidence="2">The sequence shown here is derived from an EMBL/GenBank/DDBJ whole genome shotgun (WGS) entry which is preliminary data.</text>
</comment>
<evidence type="ECO:0000256" key="1">
    <source>
        <dbReference type="SAM" id="MobiDB-lite"/>
    </source>
</evidence>
<dbReference type="SUPFAM" id="SSF81901">
    <property type="entry name" value="HCP-like"/>
    <property type="match status" value="1"/>
</dbReference>
<evidence type="ECO:0000313" key="2">
    <source>
        <dbReference type="EMBL" id="RDU42951.1"/>
    </source>
</evidence>
<dbReference type="AlphaFoldDB" id="A0A3D8H989"/>
<feature type="region of interest" description="Disordered" evidence="1">
    <location>
        <begin position="1"/>
        <end position="21"/>
    </location>
</feature>
<evidence type="ECO:0000313" key="3">
    <source>
        <dbReference type="Proteomes" id="UP000256431"/>
    </source>
</evidence>
<protein>
    <submittedName>
        <fullName evidence="2">Sel1 repeat family protein</fullName>
    </submittedName>
</protein>
<keyword evidence="3" id="KW-1185">Reference proteome</keyword>
<accession>A0A3D8H989</accession>
<name>A0A3D8H989_9GAMM</name>
<proteinExistence type="predicted"/>
<reference evidence="2 3" key="1">
    <citation type="submission" date="2018-08" db="EMBL/GenBank/DDBJ databases">
        <title>Genome sequence of Marinobacter flavimaris KCTC 12185.</title>
        <authorList>
            <person name="Chun J."/>
            <person name="Kim B.-Y."/>
            <person name="Choi S.-B."/>
            <person name="Kwak M.-J."/>
        </authorList>
    </citation>
    <scope>NUCLEOTIDE SEQUENCE [LARGE SCALE GENOMIC DNA]</scope>
    <source>
        <strain evidence="2 3">KCTC 12185</strain>
    </source>
</reference>
<feature type="region of interest" description="Disordered" evidence="1">
    <location>
        <begin position="82"/>
        <end position="103"/>
    </location>
</feature>
<organism evidence="2 3">
    <name type="scientific">Marinobacter flavimaris</name>
    <dbReference type="NCBI Taxonomy" id="262076"/>
    <lineage>
        <taxon>Bacteria</taxon>
        <taxon>Pseudomonadati</taxon>
        <taxon>Pseudomonadota</taxon>
        <taxon>Gammaproteobacteria</taxon>
        <taxon>Pseudomonadales</taxon>
        <taxon>Marinobacteraceae</taxon>
        <taxon>Marinobacter</taxon>
    </lineage>
</organism>
<dbReference type="Gene3D" id="1.25.40.10">
    <property type="entry name" value="Tetratricopeptide repeat domain"/>
    <property type="match status" value="1"/>
</dbReference>
<dbReference type="EMBL" id="QRDH01000001">
    <property type="protein sequence ID" value="RDU42951.1"/>
    <property type="molecule type" value="Genomic_DNA"/>
</dbReference>
<gene>
    <name evidence="2" type="ORF">DXI23_04645</name>
</gene>
<sequence length="103" mass="11675">MQITVNRKVRDGDRAKSQDCEQAANWYRKSAEQGQTDARFNLRVMHDKSQSVLQMTFRPISSPVWPLINVEILMPEGFMTLQNRENDQGSGCQTAETSSRAGV</sequence>
<dbReference type="InterPro" id="IPR011990">
    <property type="entry name" value="TPR-like_helical_dom_sf"/>
</dbReference>